<keyword evidence="1" id="KW-0175">Coiled coil</keyword>
<feature type="non-terminal residue" evidence="3">
    <location>
        <position position="1"/>
    </location>
</feature>
<feature type="region of interest" description="Disordered" evidence="2">
    <location>
        <begin position="327"/>
        <end position="359"/>
    </location>
</feature>
<feature type="coiled-coil region" evidence="1">
    <location>
        <begin position="220"/>
        <end position="291"/>
    </location>
</feature>
<evidence type="ECO:0000256" key="2">
    <source>
        <dbReference type="SAM" id="MobiDB-lite"/>
    </source>
</evidence>
<sequence>ISSFKTSRYIFNSLSKTLSLHIQKAQMTISVESSSPASLNKGSPSLMGSSPIYSPSSDKRFWSNLRSRVDTLLENRENHNPAQKQLDGAEDRSKRMKEDAMLLLRGFDSVSSSLSLLSDNLENALQGARDLAKPPTLTDILHCTMEKASRENQSKEGKHEGDEEKEETEKGNNRLKRKLDECSEDSQQDDDTKKENGQVLKHIGKFKKAKNLAISMASKAATLARELKSMRSDLRFMQERSALLEEENRRLRDGFDTGIPPEEDDLVRLQMEALLAEKSRLAYENANLNRENQCLRQLVEYHQLASEDLSASYEGLLRGMGLEISCSPEEHTEANDGSEAREKDLYGLSKSLDDIYDDE</sequence>
<accession>A0ABD2RR93</accession>
<protein>
    <submittedName>
        <fullName evidence="3">Uncharacterized protein</fullName>
    </submittedName>
</protein>
<feature type="region of interest" description="Disordered" evidence="2">
    <location>
        <begin position="146"/>
        <end position="196"/>
    </location>
</feature>
<dbReference type="EMBL" id="JBJKTR010000018">
    <property type="protein sequence ID" value="KAL3333868.1"/>
    <property type="molecule type" value="Genomic_DNA"/>
</dbReference>
<evidence type="ECO:0000313" key="3">
    <source>
        <dbReference type="EMBL" id="KAL3333868.1"/>
    </source>
</evidence>
<dbReference type="AlphaFoldDB" id="A0ABD2RR93"/>
<proteinExistence type="predicted"/>
<keyword evidence="4" id="KW-1185">Reference proteome</keyword>
<name>A0ABD2RR93_9SOLN</name>
<feature type="compositionally biased region" description="Basic and acidic residues" evidence="2">
    <location>
        <begin position="146"/>
        <end position="172"/>
    </location>
</feature>
<evidence type="ECO:0000313" key="4">
    <source>
        <dbReference type="Proteomes" id="UP001627284"/>
    </source>
</evidence>
<organism evidence="3 4">
    <name type="scientific">Solanum stoloniferum</name>
    <dbReference type="NCBI Taxonomy" id="62892"/>
    <lineage>
        <taxon>Eukaryota</taxon>
        <taxon>Viridiplantae</taxon>
        <taxon>Streptophyta</taxon>
        <taxon>Embryophyta</taxon>
        <taxon>Tracheophyta</taxon>
        <taxon>Spermatophyta</taxon>
        <taxon>Magnoliopsida</taxon>
        <taxon>eudicotyledons</taxon>
        <taxon>Gunneridae</taxon>
        <taxon>Pentapetalae</taxon>
        <taxon>asterids</taxon>
        <taxon>lamiids</taxon>
        <taxon>Solanales</taxon>
        <taxon>Solanaceae</taxon>
        <taxon>Solanoideae</taxon>
        <taxon>Solaneae</taxon>
        <taxon>Solanum</taxon>
    </lineage>
</organism>
<dbReference type="Proteomes" id="UP001627284">
    <property type="component" value="Unassembled WGS sequence"/>
</dbReference>
<dbReference type="PANTHER" id="PTHR31016">
    <property type="entry name" value="OS04G0228100 PROTEIN"/>
    <property type="match status" value="1"/>
</dbReference>
<reference evidence="3 4" key="1">
    <citation type="submission" date="2024-05" db="EMBL/GenBank/DDBJ databases">
        <title>De novo assembly of an allotetraploid wild potato.</title>
        <authorList>
            <person name="Hosaka A.J."/>
        </authorList>
    </citation>
    <scope>NUCLEOTIDE SEQUENCE [LARGE SCALE GENOMIC DNA]</scope>
    <source>
        <tissue evidence="3">Young leaves</tissue>
    </source>
</reference>
<feature type="compositionally biased region" description="Basic and acidic residues" evidence="2">
    <location>
        <begin position="328"/>
        <end position="345"/>
    </location>
</feature>
<comment type="caution">
    <text evidence="3">The sequence shown here is derived from an EMBL/GenBank/DDBJ whole genome shotgun (WGS) entry which is preliminary data.</text>
</comment>
<dbReference type="PANTHER" id="PTHR31016:SF2">
    <property type="entry name" value="OS04G0228100 PROTEIN"/>
    <property type="match status" value="1"/>
</dbReference>
<evidence type="ECO:0000256" key="1">
    <source>
        <dbReference type="SAM" id="Coils"/>
    </source>
</evidence>
<gene>
    <name evidence="3" type="ORF">AABB24_030572</name>
</gene>